<accession>A0A3S9PSD4</accession>
<proteinExistence type="predicted"/>
<reference evidence="1 2" key="1">
    <citation type="submission" date="2018-12" db="EMBL/GenBank/DDBJ databases">
        <title>The whole draft genome of Streptomyce luteoverticillatus CGMCC 15060.</title>
        <authorList>
            <person name="Feng Z."/>
            <person name="Chen G."/>
            <person name="Zhang J."/>
            <person name="Zhu H."/>
            <person name="Yu X."/>
            <person name="Zhang W."/>
            <person name="Zhang X."/>
        </authorList>
    </citation>
    <scope>NUCLEOTIDE SEQUENCE [LARGE SCALE GENOMIC DNA]</scope>
    <source>
        <strain evidence="1 2">CGMCC 15060</strain>
    </source>
</reference>
<name>A0A3S9PSD4_STRLT</name>
<dbReference type="Proteomes" id="UP000267900">
    <property type="component" value="Chromosome"/>
</dbReference>
<evidence type="ECO:0000313" key="2">
    <source>
        <dbReference type="Proteomes" id="UP000267900"/>
    </source>
</evidence>
<protein>
    <recommendedName>
        <fullName evidence="3">DinB family protein</fullName>
    </recommendedName>
</protein>
<dbReference type="OrthoDB" id="3696649at2"/>
<evidence type="ECO:0008006" key="3">
    <source>
        <dbReference type="Google" id="ProtNLM"/>
    </source>
</evidence>
<dbReference type="EMBL" id="CP034587">
    <property type="protein sequence ID" value="AZQ75277.1"/>
    <property type="molecule type" value="Genomic_DNA"/>
</dbReference>
<organism evidence="1 2">
    <name type="scientific">Streptomyces luteoverticillatus</name>
    <name type="common">Streptoverticillium luteoverticillatus</name>
    <dbReference type="NCBI Taxonomy" id="66425"/>
    <lineage>
        <taxon>Bacteria</taxon>
        <taxon>Bacillati</taxon>
        <taxon>Actinomycetota</taxon>
        <taxon>Actinomycetes</taxon>
        <taxon>Kitasatosporales</taxon>
        <taxon>Streptomycetaceae</taxon>
        <taxon>Streptomyces</taxon>
    </lineage>
</organism>
<dbReference type="RefSeq" id="WP_126917779.1">
    <property type="nucleotide sequence ID" value="NZ_CP034587.1"/>
</dbReference>
<dbReference type="AlphaFoldDB" id="A0A3S9PSD4"/>
<evidence type="ECO:0000313" key="1">
    <source>
        <dbReference type="EMBL" id="AZQ75277.1"/>
    </source>
</evidence>
<sequence length="159" mass="17264">MNLTDLTDAYQRLVKAAEGITDALPITDAEHADVAWLLAHIALSDRVLTTAARELLGGATSVVVDNQPAMDAQAIDDLIAGTTHPQRIEVLHRNAVELMDLLELIPEGSWSADTQLRIHDRDGQHVSDSQLTWSGLIDIRAKQNIPGHAVRLAELGNRG</sequence>
<gene>
    <name evidence="1" type="ORF">EKH77_32725</name>
</gene>
<keyword evidence="2" id="KW-1185">Reference proteome</keyword>